<sequence length="151" mass="15895">MLNALSNARRHVMPTLLGAAILLGAVNAQASDVSVSNARLSLLPGNTPGAGYFDIENGSESAITLTGADSEAFEAIELHESMEHDGMAHMHGVESVEIGPGETFSFAPRGHHLMFMDRLAPLTEGDEVEVTLDIDGEPLPVTFDVVSPASL</sequence>
<dbReference type="EMBL" id="WHVL01000002">
    <property type="protein sequence ID" value="MCB8888649.1"/>
    <property type="molecule type" value="Genomic_DNA"/>
</dbReference>
<organism evidence="2 3">
    <name type="scientific">Vreelandella malpeensis</name>
    <dbReference type="NCBI Taxonomy" id="1172368"/>
    <lineage>
        <taxon>Bacteria</taxon>
        <taxon>Pseudomonadati</taxon>
        <taxon>Pseudomonadota</taxon>
        <taxon>Gammaproteobacteria</taxon>
        <taxon>Oceanospirillales</taxon>
        <taxon>Halomonadaceae</taxon>
        <taxon>Vreelandella</taxon>
    </lineage>
</organism>
<dbReference type="RefSeq" id="WP_227389319.1">
    <property type="nucleotide sequence ID" value="NZ_JBHSCJ010000010.1"/>
</dbReference>
<dbReference type="PANTHER" id="PTHR36302">
    <property type="entry name" value="BLR7088 PROTEIN"/>
    <property type="match status" value="1"/>
</dbReference>
<gene>
    <name evidence="2" type="ORF">GEV37_05890</name>
</gene>
<dbReference type="Proteomes" id="UP001319882">
    <property type="component" value="Unassembled WGS sequence"/>
</dbReference>
<keyword evidence="1" id="KW-0732">Signal</keyword>
<dbReference type="InterPro" id="IPR036182">
    <property type="entry name" value="PCuAC_sf"/>
</dbReference>
<dbReference type="InterPro" id="IPR058248">
    <property type="entry name" value="Lxx211020-like"/>
</dbReference>
<dbReference type="Pfam" id="PF04314">
    <property type="entry name" value="PCuAC"/>
    <property type="match status" value="1"/>
</dbReference>
<evidence type="ECO:0000313" key="2">
    <source>
        <dbReference type="EMBL" id="MCB8888649.1"/>
    </source>
</evidence>
<proteinExistence type="predicted"/>
<evidence type="ECO:0000256" key="1">
    <source>
        <dbReference type="SAM" id="SignalP"/>
    </source>
</evidence>
<dbReference type="Gene3D" id="2.60.40.1890">
    <property type="entry name" value="PCu(A)C copper chaperone"/>
    <property type="match status" value="1"/>
</dbReference>
<dbReference type="SUPFAM" id="SSF110087">
    <property type="entry name" value="DR1885-like metal-binding protein"/>
    <property type="match status" value="1"/>
</dbReference>
<comment type="caution">
    <text evidence="2">The sequence shown here is derived from an EMBL/GenBank/DDBJ whole genome shotgun (WGS) entry which is preliminary data.</text>
</comment>
<keyword evidence="3" id="KW-1185">Reference proteome</keyword>
<dbReference type="PANTHER" id="PTHR36302:SF1">
    <property type="entry name" value="COPPER CHAPERONE PCU(A)C"/>
    <property type="match status" value="1"/>
</dbReference>
<feature type="signal peptide" evidence="1">
    <location>
        <begin position="1"/>
        <end position="30"/>
    </location>
</feature>
<accession>A0ABS8DQZ5</accession>
<dbReference type="InterPro" id="IPR007410">
    <property type="entry name" value="LpqE-like"/>
</dbReference>
<feature type="chain" id="PRO_5046898991" evidence="1">
    <location>
        <begin position="31"/>
        <end position="151"/>
    </location>
</feature>
<evidence type="ECO:0000313" key="3">
    <source>
        <dbReference type="Proteomes" id="UP001319882"/>
    </source>
</evidence>
<name>A0ABS8DQZ5_9GAMM</name>
<protein>
    <submittedName>
        <fullName evidence="2">Copper chaperone PCu(A)C</fullName>
    </submittedName>
</protein>
<reference evidence="2 3" key="1">
    <citation type="journal article" date="2021" name="Sci. Rep.">
        <title>Genome analysis of a halophilic bacterium Halomonas malpeensis YU-PRIM-29(T) reveals its exopolysaccharide and pigment producing capabilities.</title>
        <authorList>
            <person name="Athmika"/>
            <person name="Ghate S.D."/>
            <person name="Arun A.B."/>
            <person name="Rao S.S."/>
            <person name="Kumar S.T.A."/>
            <person name="Kandiyil M.K."/>
            <person name="Saptami K."/>
            <person name="Rekha P.D."/>
        </authorList>
    </citation>
    <scope>NUCLEOTIDE SEQUENCE [LARGE SCALE GENOMIC DNA]</scope>
    <source>
        <strain evidence="3">prim 29</strain>
    </source>
</reference>